<dbReference type="RefSeq" id="WP_114209135.1">
    <property type="nucleotide sequence ID" value="NZ_CP030840.1"/>
</dbReference>
<dbReference type="InterPro" id="IPR000801">
    <property type="entry name" value="Esterase-like"/>
</dbReference>
<protein>
    <submittedName>
        <fullName evidence="1">Putative esterase</fullName>
    </submittedName>
</protein>
<dbReference type="Proteomes" id="UP000253606">
    <property type="component" value="Chromosome"/>
</dbReference>
<dbReference type="InterPro" id="IPR050583">
    <property type="entry name" value="Mycobacterial_A85_antigen"/>
</dbReference>
<sequence>MHREYHRWYSQRLGRDMELLVHGHAGLPIIVFPSSQGRFYEFEDRGMIDSIAYKIDNGEVQLYSLDSVDAESWYNRSVPPRWRIARQMTYESYVIEEVLPLVRWKNWNQKLISLGCSFGGYHAVNIALRHPDKFTGFLSMSGAFDLSRFLNGYYDNDVYFNIPPHYIANLHDSWQLDRYRQNSYLLASGWDDHCLGESRHLAGLLQSKGVPCRMDIWDTWNSHDWPTWQRMMQVYL</sequence>
<dbReference type="PANTHER" id="PTHR48098:SF3">
    <property type="entry name" value="IRON(III) ENTEROBACTIN ESTERASE"/>
    <property type="match status" value="1"/>
</dbReference>
<evidence type="ECO:0000313" key="1">
    <source>
        <dbReference type="EMBL" id="AXC14333.1"/>
    </source>
</evidence>
<dbReference type="PANTHER" id="PTHR48098">
    <property type="entry name" value="ENTEROCHELIN ESTERASE-RELATED"/>
    <property type="match status" value="1"/>
</dbReference>
<evidence type="ECO:0000313" key="2">
    <source>
        <dbReference type="Proteomes" id="UP000253606"/>
    </source>
</evidence>
<dbReference type="EMBL" id="CP030840">
    <property type="protein sequence ID" value="AXC14333.1"/>
    <property type="molecule type" value="Genomic_DNA"/>
</dbReference>
<gene>
    <name evidence="1" type="ORF">ACPOL_5077</name>
</gene>
<dbReference type="AlphaFoldDB" id="A0A2Z5G545"/>
<name>A0A2Z5G545_9BACT</name>
<dbReference type="Pfam" id="PF00756">
    <property type="entry name" value="Esterase"/>
    <property type="match status" value="1"/>
</dbReference>
<reference evidence="1 2" key="1">
    <citation type="journal article" date="2018" name="Front. Microbiol.">
        <title>Hydrolytic Capabilities as a Key to Environmental Success: Chitinolytic and Cellulolytic Acidobacteria From Acidic Sub-arctic Soils and Boreal Peatlands.</title>
        <authorList>
            <person name="Belova S.E."/>
            <person name="Ravin N.V."/>
            <person name="Pankratov T.A."/>
            <person name="Rakitin A.L."/>
            <person name="Ivanova A.A."/>
            <person name="Beletsky A.V."/>
            <person name="Mardanov A.V."/>
            <person name="Sinninghe Damste J.S."/>
            <person name="Dedysh S.N."/>
        </authorList>
    </citation>
    <scope>NUCLEOTIDE SEQUENCE [LARGE SCALE GENOMIC DNA]</scope>
    <source>
        <strain evidence="1 2">SBC82</strain>
    </source>
</reference>
<dbReference type="KEGG" id="abas:ACPOL_5077"/>
<keyword evidence="2" id="KW-1185">Reference proteome</keyword>
<dbReference type="OrthoDB" id="9775130at2"/>
<organism evidence="1 2">
    <name type="scientific">Acidisarcina polymorpha</name>
    <dbReference type="NCBI Taxonomy" id="2211140"/>
    <lineage>
        <taxon>Bacteria</taxon>
        <taxon>Pseudomonadati</taxon>
        <taxon>Acidobacteriota</taxon>
        <taxon>Terriglobia</taxon>
        <taxon>Terriglobales</taxon>
        <taxon>Acidobacteriaceae</taxon>
        <taxon>Acidisarcina</taxon>
    </lineage>
</organism>
<dbReference type="InterPro" id="IPR029058">
    <property type="entry name" value="AB_hydrolase_fold"/>
</dbReference>
<accession>A0A2Z5G545</accession>
<dbReference type="SUPFAM" id="SSF53474">
    <property type="entry name" value="alpha/beta-Hydrolases"/>
    <property type="match status" value="1"/>
</dbReference>
<dbReference type="Gene3D" id="3.40.50.1820">
    <property type="entry name" value="alpha/beta hydrolase"/>
    <property type="match status" value="1"/>
</dbReference>
<proteinExistence type="predicted"/>